<dbReference type="InterPro" id="IPR017871">
    <property type="entry name" value="ABC_transporter-like_CS"/>
</dbReference>
<comment type="caution">
    <text evidence="6">The sequence shown here is derived from an EMBL/GenBank/DDBJ whole genome shotgun (WGS) entry which is preliminary data.</text>
</comment>
<dbReference type="Pfam" id="PF00005">
    <property type="entry name" value="ABC_tran"/>
    <property type="match status" value="1"/>
</dbReference>
<dbReference type="PANTHER" id="PTHR42798:SF2">
    <property type="entry name" value="ABC TRANSPORTER ATP-BINDING PROTEIN MG467-RELATED"/>
    <property type="match status" value="1"/>
</dbReference>
<dbReference type="PROSITE" id="PS50893">
    <property type="entry name" value="ABC_TRANSPORTER_2"/>
    <property type="match status" value="1"/>
</dbReference>
<dbReference type="STRING" id="1503.CLPU_4c00090"/>
<dbReference type="PANTHER" id="PTHR42798">
    <property type="entry name" value="LIPOPROTEIN-RELEASING SYSTEM ATP-BINDING PROTEIN LOLD"/>
    <property type="match status" value="1"/>
</dbReference>
<dbReference type="GO" id="GO:0005524">
    <property type="term" value="F:ATP binding"/>
    <property type="evidence" value="ECO:0007669"/>
    <property type="project" value="UniProtKB-KW"/>
</dbReference>
<protein>
    <submittedName>
        <fullName evidence="6">ABC-type antimicrobial peptide transport system, ATPase component</fullName>
    </submittedName>
</protein>
<evidence type="ECO:0000256" key="4">
    <source>
        <dbReference type="ARBA" id="ARBA00022840"/>
    </source>
</evidence>
<gene>
    <name evidence="6" type="ORF">CLPU_4c00090</name>
</gene>
<dbReference type="Proteomes" id="UP000037267">
    <property type="component" value="Unassembled WGS sequence"/>
</dbReference>
<dbReference type="PATRIC" id="fig|1503.3.peg.2230"/>
<dbReference type="GO" id="GO:0022857">
    <property type="term" value="F:transmembrane transporter activity"/>
    <property type="evidence" value="ECO:0007669"/>
    <property type="project" value="UniProtKB-ARBA"/>
</dbReference>
<dbReference type="OrthoDB" id="9802264at2"/>
<dbReference type="FunFam" id="3.40.50.300:FF:000032">
    <property type="entry name" value="Export ABC transporter ATP-binding protein"/>
    <property type="match status" value="1"/>
</dbReference>
<accession>A0A0L0WBW8</accession>
<evidence type="ECO:0000256" key="3">
    <source>
        <dbReference type="ARBA" id="ARBA00022741"/>
    </source>
</evidence>
<dbReference type="GO" id="GO:0016887">
    <property type="term" value="F:ATP hydrolysis activity"/>
    <property type="evidence" value="ECO:0007669"/>
    <property type="project" value="InterPro"/>
</dbReference>
<evidence type="ECO:0000313" key="7">
    <source>
        <dbReference type="Proteomes" id="UP000037267"/>
    </source>
</evidence>
<keyword evidence="4" id="KW-0067">ATP-binding</keyword>
<organism evidence="6 7">
    <name type="scientific">Gottschalkia purinilytica</name>
    <name type="common">Clostridium purinilyticum</name>
    <dbReference type="NCBI Taxonomy" id="1503"/>
    <lineage>
        <taxon>Bacteria</taxon>
        <taxon>Bacillati</taxon>
        <taxon>Bacillota</taxon>
        <taxon>Tissierellia</taxon>
        <taxon>Tissierellales</taxon>
        <taxon>Gottschalkiaceae</taxon>
        <taxon>Gottschalkia</taxon>
    </lineage>
</organism>
<evidence type="ECO:0000313" key="6">
    <source>
        <dbReference type="EMBL" id="KNF08963.1"/>
    </source>
</evidence>
<dbReference type="PROSITE" id="PS00211">
    <property type="entry name" value="ABC_TRANSPORTER_1"/>
    <property type="match status" value="1"/>
</dbReference>
<proteinExistence type="inferred from homology"/>
<dbReference type="EMBL" id="LGSS01000004">
    <property type="protein sequence ID" value="KNF08963.1"/>
    <property type="molecule type" value="Genomic_DNA"/>
</dbReference>
<evidence type="ECO:0000259" key="5">
    <source>
        <dbReference type="PROSITE" id="PS50893"/>
    </source>
</evidence>
<dbReference type="InterPro" id="IPR003439">
    <property type="entry name" value="ABC_transporter-like_ATP-bd"/>
</dbReference>
<sequence length="232" mass="26075">MHVKVKNLNKVYTVGNKEFYALKNINFSITKGEICVILGPSGSGKSTLLNIIGGLDSINSGEVEVDGINISNLSDKQLCRYRRDNLGFVFQFYNLIPNLTVKENIEVCSNISKNPLDIDFIIESIGLKDEKNKFPKELSGGQQQRVAIGRALVKNPKLLLCDEPTGALDFKSSIEILDLMKRINKDFDTSIIMITHNESIKDISHRVLRLRSGELVLNEVNKIIKEAQNIQW</sequence>
<dbReference type="InterPro" id="IPR027417">
    <property type="entry name" value="P-loop_NTPase"/>
</dbReference>
<name>A0A0L0WBW8_GOTPU</name>
<dbReference type="InterPro" id="IPR017911">
    <property type="entry name" value="MacB-like_ATP-bd"/>
</dbReference>
<dbReference type="RefSeq" id="WP_050354546.1">
    <property type="nucleotide sequence ID" value="NZ_LGSS01000004.1"/>
</dbReference>
<keyword evidence="3" id="KW-0547">Nucleotide-binding</keyword>
<dbReference type="InterPro" id="IPR003593">
    <property type="entry name" value="AAA+_ATPase"/>
</dbReference>
<dbReference type="SMART" id="SM00382">
    <property type="entry name" value="AAA"/>
    <property type="match status" value="1"/>
</dbReference>
<evidence type="ECO:0000256" key="2">
    <source>
        <dbReference type="ARBA" id="ARBA00022448"/>
    </source>
</evidence>
<keyword evidence="7" id="KW-1185">Reference proteome</keyword>
<reference evidence="7" key="1">
    <citation type="submission" date="2015-07" db="EMBL/GenBank/DDBJ databases">
        <title>Draft genome sequence of the purine-degrading Gottschalkia purinilyticum DSM 1384 (formerly Clostridium purinilyticum).</title>
        <authorList>
            <person name="Poehlein A."/>
            <person name="Schiel-Bengelsdorf B."/>
            <person name="Bengelsdorf F.R."/>
            <person name="Daniel R."/>
            <person name="Duerre P."/>
        </authorList>
    </citation>
    <scope>NUCLEOTIDE SEQUENCE [LARGE SCALE GENOMIC DNA]</scope>
    <source>
        <strain evidence="7">DSM 1384</strain>
    </source>
</reference>
<feature type="domain" description="ABC transporter" evidence="5">
    <location>
        <begin position="3"/>
        <end position="232"/>
    </location>
</feature>
<dbReference type="SUPFAM" id="SSF52540">
    <property type="entry name" value="P-loop containing nucleoside triphosphate hydrolases"/>
    <property type="match status" value="1"/>
</dbReference>
<dbReference type="CDD" id="cd03255">
    <property type="entry name" value="ABC_MJ0796_LolCDE_FtsE"/>
    <property type="match status" value="1"/>
</dbReference>
<comment type="similarity">
    <text evidence="1">Belongs to the ABC transporter superfamily.</text>
</comment>
<dbReference type="AlphaFoldDB" id="A0A0L0WBW8"/>
<keyword evidence="2" id="KW-0813">Transport</keyword>
<dbReference type="Gene3D" id="3.40.50.300">
    <property type="entry name" value="P-loop containing nucleotide triphosphate hydrolases"/>
    <property type="match status" value="1"/>
</dbReference>
<dbReference type="GO" id="GO:0098796">
    <property type="term" value="C:membrane protein complex"/>
    <property type="evidence" value="ECO:0007669"/>
    <property type="project" value="UniProtKB-ARBA"/>
</dbReference>
<evidence type="ECO:0000256" key="1">
    <source>
        <dbReference type="ARBA" id="ARBA00005417"/>
    </source>
</evidence>